<dbReference type="EMBL" id="LAZR01058513">
    <property type="protein sequence ID" value="KKK69728.1"/>
    <property type="molecule type" value="Genomic_DNA"/>
</dbReference>
<name>A0A0F8XL90_9ZZZZ</name>
<gene>
    <name evidence="1" type="ORF">LCGC14_2931120</name>
</gene>
<dbReference type="AlphaFoldDB" id="A0A0F8XL90"/>
<reference evidence="1" key="1">
    <citation type="journal article" date="2015" name="Nature">
        <title>Complex archaea that bridge the gap between prokaryotes and eukaryotes.</title>
        <authorList>
            <person name="Spang A."/>
            <person name="Saw J.H."/>
            <person name="Jorgensen S.L."/>
            <person name="Zaremba-Niedzwiedzka K."/>
            <person name="Martijn J."/>
            <person name="Lind A.E."/>
            <person name="van Eijk R."/>
            <person name="Schleper C."/>
            <person name="Guy L."/>
            <person name="Ettema T.J."/>
        </authorList>
    </citation>
    <scope>NUCLEOTIDE SEQUENCE</scope>
</reference>
<evidence type="ECO:0000313" key="1">
    <source>
        <dbReference type="EMBL" id="KKK69728.1"/>
    </source>
</evidence>
<comment type="caution">
    <text evidence="1">The sequence shown here is derived from an EMBL/GenBank/DDBJ whole genome shotgun (WGS) entry which is preliminary data.</text>
</comment>
<evidence type="ECO:0008006" key="2">
    <source>
        <dbReference type="Google" id="ProtNLM"/>
    </source>
</evidence>
<sequence>MIDRATDPAQDLAILPIKPVLTRAEVCEVLGVSLRTLDRLPIKSVSIGRRTRRYLAKHVLEYLERLAE</sequence>
<accession>A0A0F8XL90</accession>
<organism evidence="1">
    <name type="scientific">marine sediment metagenome</name>
    <dbReference type="NCBI Taxonomy" id="412755"/>
    <lineage>
        <taxon>unclassified sequences</taxon>
        <taxon>metagenomes</taxon>
        <taxon>ecological metagenomes</taxon>
    </lineage>
</organism>
<proteinExistence type="predicted"/>
<protein>
    <recommendedName>
        <fullName evidence="2">Helix-turn-helix domain-containing protein</fullName>
    </recommendedName>
</protein>